<protein>
    <recommendedName>
        <fullName evidence="14">Synaptogyrin</fullName>
    </recommendedName>
</protein>
<name>A0A553PYA7_9TELE</name>
<evidence type="ECO:0000256" key="8">
    <source>
        <dbReference type="SAM" id="Phobius"/>
    </source>
</evidence>
<comment type="caution">
    <text evidence="12">The sequence shown here is derived from an EMBL/GenBank/DDBJ whole genome shotgun (WGS) entry which is preliminary data.</text>
</comment>
<evidence type="ECO:0000313" key="12">
    <source>
        <dbReference type="EMBL" id="TRY82668.1"/>
    </source>
</evidence>
<evidence type="ECO:0000313" key="13">
    <source>
        <dbReference type="Proteomes" id="UP000316079"/>
    </source>
</evidence>
<dbReference type="PANTHER" id="PTHR10838:SF33">
    <property type="entry name" value="SYNAPTOGYRIN"/>
    <property type="match status" value="1"/>
</dbReference>
<feature type="compositionally biased region" description="Acidic residues" evidence="7">
    <location>
        <begin position="472"/>
        <end position="482"/>
    </location>
</feature>
<evidence type="ECO:0000256" key="4">
    <source>
        <dbReference type="ARBA" id="ARBA00022989"/>
    </source>
</evidence>
<dbReference type="InterPro" id="IPR008253">
    <property type="entry name" value="Marvel"/>
</dbReference>
<dbReference type="SMART" id="SM00408">
    <property type="entry name" value="IGc2"/>
    <property type="match status" value="2"/>
</dbReference>
<feature type="transmembrane region" description="Helical" evidence="8">
    <location>
        <begin position="422"/>
        <end position="447"/>
    </location>
</feature>
<feature type="domain" description="MARVEL" evidence="11">
    <location>
        <begin position="541"/>
        <end position="691"/>
    </location>
</feature>
<keyword evidence="9" id="KW-0732">Signal</keyword>
<evidence type="ECO:0000256" key="5">
    <source>
        <dbReference type="ARBA" id="ARBA00023136"/>
    </source>
</evidence>
<dbReference type="InterPro" id="IPR003599">
    <property type="entry name" value="Ig_sub"/>
</dbReference>
<keyword evidence="4 8" id="KW-1133">Transmembrane helix</keyword>
<dbReference type="Gene3D" id="2.60.40.10">
    <property type="entry name" value="Immunoglobulins"/>
    <property type="match status" value="2"/>
</dbReference>
<keyword evidence="5 6" id="KW-0472">Membrane</keyword>
<proteinExistence type="inferred from homology"/>
<dbReference type="OrthoDB" id="9947088at2759"/>
<evidence type="ECO:0000256" key="9">
    <source>
        <dbReference type="SAM" id="SignalP"/>
    </source>
</evidence>
<evidence type="ECO:0008006" key="14">
    <source>
        <dbReference type="Google" id="ProtNLM"/>
    </source>
</evidence>
<feature type="transmembrane region" description="Helical" evidence="8">
    <location>
        <begin position="592"/>
        <end position="613"/>
    </location>
</feature>
<dbReference type="Pfam" id="PF01284">
    <property type="entry name" value="MARVEL"/>
    <property type="match status" value="1"/>
</dbReference>
<dbReference type="CDD" id="cd00096">
    <property type="entry name" value="Ig"/>
    <property type="match status" value="1"/>
</dbReference>
<keyword evidence="3 6" id="KW-0812">Transmembrane</keyword>
<evidence type="ECO:0000259" key="10">
    <source>
        <dbReference type="PROSITE" id="PS50835"/>
    </source>
</evidence>
<dbReference type="InterPro" id="IPR003598">
    <property type="entry name" value="Ig_sub2"/>
</dbReference>
<dbReference type="SMART" id="SM00409">
    <property type="entry name" value="IG"/>
    <property type="match status" value="2"/>
</dbReference>
<feature type="domain" description="Ig-like" evidence="10">
    <location>
        <begin position="128"/>
        <end position="218"/>
    </location>
</feature>
<dbReference type="Proteomes" id="UP000316079">
    <property type="component" value="Unassembled WGS sequence"/>
</dbReference>
<feature type="transmembrane region" description="Helical" evidence="8">
    <location>
        <begin position="667"/>
        <end position="687"/>
    </location>
</feature>
<organism evidence="12 13">
    <name type="scientific">Danionella cerebrum</name>
    <dbReference type="NCBI Taxonomy" id="2873325"/>
    <lineage>
        <taxon>Eukaryota</taxon>
        <taxon>Metazoa</taxon>
        <taxon>Chordata</taxon>
        <taxon>Craniata</taxon>
        <taxon>Vertebrata</taxon>
        <taxon>Euteleostomi</taxon>
        <taxon>Actinopterygii</taxon>
        <taxon>Neopterygii</taxon>
        <taxon>Teleostei</taxon>
        <taxon>Ostariophysi</taxon>
        <taxon>Cypriniformes</taxon>
        <taxon>Danionidae</taxon>
        <taxon>Danioninae</taxon>
        <taxon>Danionella</taxon>
    </lineage>
</organism>
<feature type="compositionally biased region" description="Polar residues" evidence="7">
    <location>
        <begin position="745"/>
        <end position="764"/>
    </location>
</feature>
<accession>A0A553PYA7</accession>
<evidence type="ECO:0000256" key="2">
    <source>
        <dbReference type="ARBA" id="ARBA00010252"/>
    </source>
</evidence>
<dbReference type="EMBL" id="SRMA01026544">
    <property type="protein sequence ID" value="TRY82668.1"/>
    <property type="molecule type" value="Genomic_DNA"/>
</dbReference>
<reference evidence="12 13" key="1">
    <citation type="journal article" date="2019" name="Sci. Data">
        <title>Hybrid genome assembly and annotation of Danionella translucida.</title>
        <authorList>
            <person name="Kadobianskyi M."/>
            <person name="Schulze L."/>
            <person name="Schuelke M."/>
            <person name="Judkewitz B."/>
        </authorList>
    </citation>
    <scope>NUCLEOTIDE SEQUENCE [LARGE SCALE GENOMIC DNA]</scope>
    <source>
        <strain evidence="12 13">Bolton</strain>
    </source>
</reference>
<evidence type="ECO:0000256" key="6">
    <source>
        <dbReference type="PROSITE-ProRule" id="PRU00581"/>
    </source>
</evidence>
<dbReference type="STRING" id="623744.A0A553PYA7"/>
<dbReference type="InterPro" id="IPR007110">
    <property type="entry name" value="Ig-like_dom"/>
</dbReference>
<feature type="chain" id="PRO_5022176346" description="Synaptogyrin" evidence="9">
    <location>
        <begin position="25"/>
        <end position="764"/>
    </location>
</feature>
<dbReference type="AlphaFoldDB" id="A0A553PYA7"/>
<dbReference type="GO" id="GO:0031594">
    <property type="term" value="C:neuromuscular junction"/>
    <property type="evidence" value="ECO:0007669"/>
    <property type="project" value="TreeGrafter"/>
</dbReference>
<evidence type="ECO:0000256" key="3">
    <source>
        <dbReference type="ARBA" id="ARBA00022692"/>
    </source>
</evidence>
<comment type="subcellular location">
    <subcellularLocation>
        <location evidence="1">Membrane</location>
        <topology evidence="1">Multi-pass membrane protein</topology>
    </subcellularLocation>
</comment>
<evidence type="ECO:0000259" key="11">
    <source>
        <dbReference type="PROSITE" id="PS51225"/>
    </source>
</evidence>
<dbReference type="GO" id="GO:0030672">
    <property type="term" value="C:synaptic vesicle membrane"/>
    <property type="evidence" value="ECO:0007669"/>
    <property type="project" value="TreeGrafter"/>
</dbReference>
<comment type="similarity">
    <text evidence="2">Belongs to the synaptogyrin family.</text>
</comment>
<evidence type="ECO:0000256" key="7">
    <source>
        <dbReference type="SAM" id="MobiDB-lite"/>
    </source>
</evidence>
<dbReference type="InterPro" id="IPR036179">
    <property type="entry name" value="Ig-like_dom_sf"/>
</dbReference>
<dbReference type="InterPro" id="IPR013783">
    <property type="entry name" value="Ig-like_fold"/>
</dbReference>
<dbReference type="SUPFAM" id="SSF48726">
    <property type="entry name" value="Immunoglobulin"/>
    <property type="match status" value="2"/>
</dbReference>
<feature type="signal peptide" evidence="9">
    <location>
        <begin position="1"/>
        <end position="24"/>
    </location>
</feature>
<keyword evidence="13" id="KW-1185">Reference proteome</keyword>
<dbReference type="Pfam" id="PF13927">
    <property type="entry name" value="Ig_3"/>
    <property type="match status" value="1"/>
</dbReference>
<dbReference type="PANTHER" id="PTHR10838">
    <property type="entry name" value="SYNAPTOGYRIN"/>
    <property type="match status" value="1"/>
</dbReference>
<evidence type="ECO:0000256" key="1">
    <source>
        <dbReference type="ARBA" id="ARBA00004141"/>
    </source>
</evidence>
<dbReference type="PROSITE" id="PS50835">
    <property type="entry name" value="IG_LIKE"/>
    <property type="match status" value="2"/>
</dbReference>
<sequence>MESTSLSSMILLVGISTLCPKTGALWEHALGDPVLFGPSVALKEDAVDFYCEIPGEPEPFAVLYELFLDSIPERPISEHTSLSGEVATFPLVVKEYHDDLLTCRASGHNQTLVQSSYSRPIRLRVIVPVEGVKIVSHPSHLNLWEGQTLLLRCEIEAGSYVSYDWFVNGAVIESQLDRSNNTLMIDRLSAQHSGDYSCGASNQFNHSIGFNKSSDAIAVHVKEYISKPELEMKVVKPLDGGFKAVVTCRSVRGTPLNTFSLMNGSSLIFTETSDNTQAIFSIPIELNQEMGSVRCNASNQGNWVMSDPLSLTVESVRGAVSISLTHTHISQDFRMQGVYLRCSVEQGSFPQFRWFLNGSRLEDRGTFYSLGWSDHAHLSLALGRESDGFYRCEATDNFDNSSSISSTTFRISHEELNRVSPAVVLIVFSCFALIVIMVISCCVYGIILRKRYPRKQPLIERSSKRKATIKQDDEDDQEDEDYQMGFDEDASLEDRMCDSDQDGAESVDETVLYQVCALPMESRSVAYGTAFSGSGIDVVKFVKQPQTVLRLLSWLFSIVVFASITAECFVNSPNEAQARCVFNRNDSACNYAVTVGVLSFLICLAFLLADGAFPFISNVLTQRHIATADLGLSGLWTFLWFVCFCLLSDQWSRTSDVRGIPTDAVNAVVAFSFFSIASWAALTYLALVKFHQGVEEVTRKFTDAPPDVTAPYPNTYTPPIYPSFQNVPSTYPSFQEHTPDLYQQPPFSQNSDTSAQSSFPKPVY</sequence>
<feature type="region of interest" description="Disordered" evidence="7">
    <location>
        <begin position="463"/>
        <end position="482"/>
    </location>
</feature>
<dbReference type="InterPro" id="IPR016579">
    <property type="entry name" value="Synaptogyrin"/>
</dbReference>
<dbReference type="PROSITE" id="PS51225">
    <property type="entry name" value="MARVEL"/>
    <property type="match status" value="1"/>
</dbReference>
<feature type="domain" description="Ig-like" evidence="10">
    <location>
        <begin position="308"/>
        <end position="412"/>
    </location>
</feature>
<gene>
    <name evidence="12" type="ORF">DNTS_032601</name>
</gene>
<feature type="region of interest" description="Disordered" evidence="7">
    <location>
        <begin position="742"/>
        <end position="764"/>
    </location>
</feature>
<feature type="transmembrane region" description="Helical" evidence="8">
    <location>
        <begin position="625"/>
        <end position="647"/>
    </location>
</feature>